<comment type="similarity">
    <text evidence="1">Belongs to the 'GDXG' lipolytic enzyme family.</text>
</comment>
<gene>
    <name evidence="5" type="primary">axeA1_4</name>
    <name evidence="5" type="ORF">PDESU_02176</name>
</gene>
<dbReference type="PANTHER" id="PTHR48081">
    <property type="entry name" value="AB HYDROLASE SUPERFAMILY PROTEIN C4A8.06C"/>
    <property type="match status" value="1"/>
</dbReference>
<dbReference type="EMBL" id="CAAHFG010000001">
    <property type="protein sequence ID" value="VGO13619.1"/>
    <property type="molecule type" value="Genomic_DNA"/>
</dbReference>
<accession>A0A6C2U1D3</accession>
<feature type="chain" id="PRO_5025347038" evidence="3">
    <location>
        <begin position="24"/>
        <end position="290"/>
    </location>
</feature>
<dbReference type="InterPro" id="IPR050300">
    <property type="entry name" value="GDXG_lipolytic_enzyme"/>
</dbReference>
<dbReference type="Gene3D" id="3.40.50.1820">
    <property type="entry name" value="alpha/beta hydrolase"/>
    <property type="match status" value="1"/>
</dbReference>
<evidence type="ECO:0000256" key="1">
    <source>
        <dbReference type="ARBA" id="ARBA00010515"/>
    </source>
</evidence>
<evidence type="ECO:0000313" key="6">
    <source>
        <dbReference type="Proteomes" id="UP000366872"/>
    </source>
</evidence>
<keyword evidence="6" id="KW-1185">Reference proteome</keyword>
<dbReference type="InterPro" id="IPR013094">
    <property type="entry name" value="AB_hydrolase_3"/>
</dbReference>
<dbReference type="Pfam" id="PF07859">
    <property type="entry name" value="Abhydrolase_3"/>
    <property type="match status" value="1"/>
</dbReference>
<keyword evidence="3" id="KW-0732">Signal</keyword>
<evidence type="ECO:0000313" key="5">
    <source>
        <dbReference type="EMBL" id="VGO13619.1"/>
    </source>
</evidence>
<protein>
    <submittedName>
        <fullName evidence="5">Acetylxylan esterase</fullName>
    </submittedName>
</protein>
<name>A0A6C2U1D3_PONDE</name>
<dbReference type="GO" id="GO:0004806">
    <property type="term" value="F:triacylglycerol lipase activity"/>
    <property type="evidence" value="ECO:0007669"/>
    <property type="project" value="TreeGrafter"/>
</dbReference>
<dbReference type="Proteomes" id="UP000366872">
    <property type="component" value="Unassembled WGS sequence"/>
</dbReference>
<reference evidence="5 6" key="1">
    <citation type="submission" date="2019-04" db="EMBL/GenBank/DDBJ databases">
        <authorList>
            <person name="Van Vliet M D."/>
        </authorList>
    </citation>
    <scope>NUCLEOTIDE SEQUENCE [LARGE SCALE GENOMIC DNA]</scope>
    <source>
        <strain evidence="5 6">F1</strain>
    </source>
</reference>
<dbReference type="AlphaFoldDB" id="A0A6C2U1D3"/>
<feature type="signal peptide" evidence="3">
    <location>
        <begin position="1"/>
        <end position="23"/>
    </location>
</feature>
<feature type="domain" description="Alpha/beta hydrolase fold-3" evidence="4">
    <location>
        <begin position="62"/>
        <end position="253"/>
    </location>
</feature>
<dbReference type="RefSeq" id="WP_136079172.1">
    <property type="nucleotide sequence ID" value="NZ_CAAHFG010000001.1"/>
</dbReference>
<dbReference type="PANTHER" id="PTHR48081:SF30">
    <property type="entry name" value="ACETYL-HYDROLASE LIPR-RELATED"/>
    <property type="match status" value="1"/>
</dbReference>
<sequence length="290" mass="32242">MNKTFLLKTLSFFGLLGALSVLAQEPGPAEKIVYKKTEQGELALHIFYPAGHQKTDKRSVAVLFHGGGWNGGSPAMFYRQCEYLASRGIVAMSVEYRLANKHKTTPVECVKDAKSAIRWVRQNADQLGIDPDQLIAGGGSAGGHIAASTGTATSFEEETDDKSISYCPNALVLFNPVYDNSPKGYGYERVKAYWEKISPMHNLTQATPPTVVIFGTEDKHISVEMAEAYKRRMKALGVRSELHLYAGQKHGFYRYKMSPELFRETIGDVDMFLTSLGYLEPMKRKNGEVK</sequence>
<keyword evidence="2" id="KW-0378">Hydrolase</keyword>
<evidence type="ECO:0000256" key="2">
    <source>
        <dbReference type="ARBA" id="ARBA00022801"/>
    </source>
</evidence>
<proteinExistence type="inferred from homology"/>
<evidence type="ECO:0000259" key="4">
    <source>
        <dbReference type="Pfam" id="PF07859"/>
    </source>
</evidence>
<dbReference type="SUPFAM" id="SSF53474">
    <property type="entry name" value="alpha/beta-Hydrolases"/>
    <property type="match status" value="1"/>
</dbReference>
<evidence type="ECO:0000256" key="3">
    <source>
        <dbReference type="SAM" id="SignalP"/>
    </source>
</evidence>
<organism evidence="5 6">
    <name type="scientific">Pontiella desulfatans</name>
    <dbReference type="NCBI Taxonomy" id="2750659"/>
    <lineage>
        <taxon>Bacteria</taxon>
        <taxon>Pseudomonadati</taxon>
        <taxon>Kiritimatiellota</taxon>
        <taxon>Kiritimatiellia</taxon>
        <taxon>Kiritimatiellales</taxon>
        <taxon>Pontiellaceae</taxon>
        <taxon>Pontiella</taxon>
    </lineage>
</organism>
<dbReference type="InterPro" id="IPR029058">
    <property type="entry name" value="AB_hydrolase_fold"/>
</dbReference>